<comment type="caution">
    <text evidence="3">The sequence shown here is derived from an EMBL/GenBank/DDBJ whole genome shotgun (WGS) entry which is preliminary data.</text>
</comment>
<feature type="region of interest" description="Disordered" evidence="1">
    <location>
        <begin position="162"/>
        <end position="487"/>
    </location>
</feature>
<evidence type="ECO:0000313" key="3">
    <source>
        <dbReference type="EMBL" id="TFA98477.1"/>
    </source>
</evidence>
<feature type="compositionally biased region" description="Low complexity" evidence="1">
    <location>
        <begin position="166"/>
        <end position="193"/>
    </location>
</feature>
<feature type="domain" description="WH2" evidence="2">
    <location>
        <begin position="143"/>
        <end position="160"/>
    </location>
</feature>
<feature type="region of interest" description="Disordered" evidence="1">
    <location>
        <begin position="501"/>
        <end position="531"/>
    </location>
</feature>
<feature type="region of interest" description="Disordered" evidence="1">
    <location>
        <begin position="25"/>
        <end position="92"/>
    </location>
</feature>
<gene>
    <name evidence="3" type="ORF">CCMA1212_009683</name>
</gene>
<accession>A0ABY2GRC3</accession>
<name>A0ABY2GRC3_9HYPO</name>
<sequence>VVRINLKELTARDSFCLLSTHGHRRHRQHLCTSPAPPRLLDTRTSPLRHSCSPSTSRGLRPARDPDPPLPSRPAQRHPGTEANDGRHHDIANPAREPTLSCLLLHHRHRRCPGPEESPLRPPLLREDPQADFLVVHRQVQEAGFNALLADINKGKALRKAVTNDRSAPAISKASSSSGPAIGGAPPVPALALAPPVPGNRARSNSDQKSASQDVRPVDSAPQLGGLFAGGIPKLKKRGGIDTGASAEASFHSDSEKAPSHSAPHVPSFAAPKPPADAAPAIPGRGPPIPPPGAAAGLKKTKGPPPPIGKKPPPLPTSRKPSARATPPPPAPPPPAPSSAAPMLPTAPAPPPPPPASSAPAPVSLPPPPPPPPASAAPVLPGAPPPPPPSVAPPLPSPSSAPRAQPPPPPPAPPGAAHSPPPPPAPPVSAPSPPSAPPAPRSRGSSLRHTMLDPSTFTLTSNGGGSSVSLPAKASNHSPSPSHGGGRIIINDTRWHFKDESMFPKPRDFVGGPRRYRAGRGSSVPLDLSALH</sequence>
<dbReference type="Pfam" id="PF02205">
    <property type="entry name" value="WH2"/>
    <property type="match status" value="1"/>
</dbReference>
<proteinExistence type="predicted"/>
<keyword evidence="4" id="KW-1185">Reference proteome</keyword>
<feature type="compositionally biased region" description="Pro residues" evidence="1">
    <location>
        <begin position="325"/>
        <end position="336"/>
    </location>
</feature>
<evidence type="ECO:0000259" key="2">
    <source>
        <dbReference type="PROSITE" id="PS51082"/>
    </source>
</evidence>
<protein>
    <recommendedName>
        <fullName evidence="2">WH2 domain-containing protein</fullName>
    </recommendedName>
</protein>
<feature type="compositionally biased region" description="Pro residues" evidence="1">
    <location>
        <begin position="302"/>
        <end position="315"/>
    </location>
</feature>
<dbReference type="InterPro" id="IPR003124">
    <property type="entry name" value="WH2_dom"/>
</dbReference>
<feature type="non-terminal residue" evidence="3">
    <location>
        <position position="1"/>
    </location>
</feature>
<dbReference type="Proteomes" id="UP001642720">
    <property type="component" value="Unassembled WGS sequence"/>
</dbReference>
<feature type="compositionally biased region" description="Polar residues" evidence="1">
    <location>
        <begin position="201"/>
        <end position="212"/>
    </location>
</feature>
<dbReference type="PROSITE" id="PS51082">
    <property type="entry name" value="WH2"/>
    <property type="match status" value="1"/>
</dbReference>
<dbReference type="EMBL" id="PPTA01000019">
    <property type="protein sequence ID" value="TFA98477.1"/>
    <property type="molecule type" value="Genomic_DNA"/>
</dbReference>
<reference evidence="3 4" key="1">
    <citation type="submission" date="2018-01" db="EMBL/GenBank/DDBJ databases">
        <title>Genome characterization of the sugarcane-associated fungus Trichoderma ghanense CCMA-1212 and their application in lignocelulose bioconversion.</title>
        <authorList>
            <person name="Steindorff A.S."/>
            <person name="Mendes T.D."/>
            <person name="Vilela E.S.D."/>
            <person name="Rodrigues D.S."/>
            <person name="Formighieri E.F."/>
            <person name="Melo I.S."/>
            <person name="Favaro L.C.L."/>
        </authorList>
    </citation>
    <scope>NUCLEOTIDE SEQUENCE [LARGE SCALE GENOMIC DNA]</scope>
    <source>
        <strain evidence="3 4">CCMA-1212</strain>
    </source>
</reference>
<evidence type="ECO:0000313" key="4">
    <source>
        <dbReference type="Proteomes" id="UP001642720"/>
    </source>
</evidence>
<dbReference type="RefSeq" id="XP_073554679.1">
    <property type="nucleotide sequence ID" value="XM_073706756.1"/>
</dbReference>
<feature type="compositionally biased region" description="Polar residues" evidence="1">
    <location>
        <begin position="42"/>
        <end position="57"/>
    </location>
</feature>
<evidence type="ECO:0000256" key="1">
    <source>
        <dbReference type="SAM" id="MobiDB-lite"/>
    </source>
</evidence>
<feature type="compositionally biased region" description="Pro residues" evidence="1">
    <location>
        <begin position="344"/>
        <end position="439"/>
    </location>
</feature>
<dbReference type="GeneID" id="300581206"/>
<organism evidence="3 4">
    <name type="scientific">Trichoderma ghanense</name>
    <dbReference type="NCBI Taxonomy" id="65468"/>
    <lineage>
        <taxon>Eukaryota</taxon>
        <taxon>Fungi</taxon>
        <taxon>Dikarya</taxon>
        <taxon>Ascomycota</taxon>
        <taxon>Pezizomycotina</taxon>
        <taxon>Sordariomycetes</taxon>
        <taxon>Hypocreomycetidae</taxon>
        <taxon>Hypocreales</taxon>
        <taxon>Hypocreaceae</taxon>
        <taxon>Trichoderma</taxon>
    </lineage>
</organism>